<dbReference type="OrthoDB" id="590761at2759"/>
<gene>
    <name evidence="2" type="ORF">Baya_5752</name>
</gene>
<dbReference type="InterPro" id="IPR001040">
    <property type="entry name" value="TIF_eIF_4E"/>
</dbReference>
<keyword evidence="1 2" id="KW-0396">Initiation factor</keyword>
<dbReference type="AlphaFoldDB" id="A0A556TYE6"/>
<dbReference type="GO" id="GO:0003743">
    <property type="term" value="F:translation initiation factor activity"/>
    <property type="evidence" value="ECO:0007669"/>
    <property type="project" value="UniProtKB-KW"/>
</dbReference>
<name>A0A556TYE6_BAGYA</name>
<dbReference type="SUPFAM" id="SSF55418">
    <property type="entry name" value="eIF4e-like"/>
    <property type="match status" value="1"/>
</dbReference>
<dbReference type="EMBL" id="VCAZ01000029">
    <property type="protein sequence ID" value="TSL28237.1"/>
    <property type="molecule type" value="Genomic_DNA"/>
</dbReference>
<organism evidence="2 3">
    <name type="scientific">Bagarius yarrelli</name>
    <name type="common">Goonch</name>
    <name type="synonym">Bagrus yarrelli</name>
    <dbReference type="NCBI Taxonomy" id="175774"/>
    <lineage>
        <taxon>Eukaryota</taxon>
        <taxon>Metazoa</taxon>
        <taxon>Chordata</taxon>
        <taxon>Craniata</taxon>
        <taxon>Vertebrata</taxon>
        <taxon>Euteleostomi</taxon>
        <taxon>Actinopterygii</taxon>
        <taxon>Neopterygii</taxon>
        <taxon>Teleostei</taxon>
        <taxon>Ostariophysi</taxon>
        <taxon>Siluriformes</taxon>
        <taxon>Sisoridae</taxon>
        <taxon>Sisorinae</taxon>
        <taxon>Bagarius</taxon>
    </lineage>
</organism>
<keyword evidence="1" id="KW-0648">Protein biosynthesis</keyword>
<evidence type="ECO:0000313" key="2">
    <source>
        <dbReference type="EMBL" id="TSL28237.1"/>
    </source>
</evidence>
<comment type="caution">
    <text evidence="2">The sequence shown here is derived from an EMBL/GenBank/DDBJ whole genome shotgun (WGS) entry which is preliminary data.</text>
</comment>
<keyword evidence="3" id="KW-1185">Reference proteome</keyword>
<evidence type="ECO:0000313" key="3">
    <source>
        <dbReference type="Proteomes" id="UP000319801"/>
    </source>
</evidence>
<comment type="similarity">
    <text evidence="1">Belongs to the eukaryotic initiation factor 4E family.</text>
</comment>
<dbReference type="PANTHER" id="PTHR11960:SF75">
    <property type="entry name" value="EUKARYOTIC TRANSLATION INITIATION FACTOR 4E-1B"/>
    <property type="match status" value="1"/>
</dbReference>
<dbReference type="Pfam" id="PF01652">
    <property type="entry name" value="IF4E"/>
    <property type="match status" value="1"/>
</dbReference>
<dbReference type="PANTHER" id="PTHR11960">
    <property type="entry name" value="EUKARYOTIC TRANSLATION INITIATION FACTOR 4E RELATED"/>
    <property type="match status" value="1"/>
</dbReference>
<sequence length="164" mass="17960">MLTCRGDTIKSYKSVEAGRSSGQRSFKSEREKSSRAEGLQINSAVRVAVYGEIKHIKKRLYHNIQTASKLSSGCDYSVFKLLCLIGEGFGPYSRDVCGAVINVRAKGDKIAVWTTNAENAEAVTYIGRKYKESLGLPSKLVIGYQAHADTASKSNSITKNKFVV</sequence>
<accession>A0A556TYE6</accession>
<reference evidence="2 3" key="1">
    <citation type="journal article" date="2019" name="Genome Biol. Evol.">
        <title>Whole-Genome Sequencing of the Giant Devil Catfish, Bagarius yarrelli.</title>
        <authorList>
            <person name="Jiang W."/>
            <person name="Lv Y."/>
            <person name="Cheng L."/>
            <person name="Yang K."/>
            <person name="Chao B."/>
            <person name="Wang X."/>
            <person name="Li Y."/>
            <person name="Pan X."/>
            <person name="You X."/>
            <person name="Zhang Y."/>
            <person name="Yang J."/>
            <person name="Li J."/>
            <person name="Zhang X."/>
            <person name="Liu S."/>
            <person name="Sun C."/>
            <person name="Yang J."/>
            <person name="Shi Q."/>
        </authorList>
    </citation>
    <scope>NUCLEOTIDE SEQUENCE [LARGE SCALE GENOMIC DNA]</scope>
    <source>
        <strain evidence="2">JWS20170419001</strain>
        <tissue evidence="2">Muscle</tissue>
    </source>
</reference>
<keyword evidence="1" id="KW-0694">RNA-binding</keyword>
<dbReference type="Proteomes" id="UP000319801">
    <property type="component" value="Unassembled WGS sequence"/>
</dbReference>
<evidence type="ECO:0000256" key="1">
    <source>
        <dbReference type="RuleBase" id="RU004374"/>
    </source>
</evidence>
<protein>
    <submittedName>
        <fullName evidence="2">Eukaryotic translation initiation factor 4E-1B</fullName>
    </submittedName>
</protein>
<dbReference type="GO" id="GO:0000340">
    <property type="term" value="F:RNA 7-methylguanosine cap binding"/>
    <property type="evidence" value="ECO:0007669"/>
    <property type="project" value="TreeGrafter"/>
</dbReference>
<dbReference type="GO" id="GO:0016281">
    <property type="term" value="C:eukaryotic translation initiation factor 4F complex"/>
    <property type="evidence" value="ECO:0007669"/>
    <property type="project" value="TreeGrafter"/>
</dbReference>
<dbReference type="InterPro" id="IPR023398">
    <property type="entry name" value="TIF_eIF4e-like"/>
</dbReference>
<proteinExistence type="inferred from homology"/>
<dbReference type="Gene3D" id="3.30.760.10">
    <property type="entry name" value="RNA Cap, Translation Initiation Factor Eif4e"/>
    <property type="match status" value="1"/>
</dbReference>